<reference evidence="2" key="1">
    <citation type="submission" date="2020-10" db="EMBL/GenBank/DDBJ databases">
        <authorList>
            <person name="Gilroy R."/>
        </authorList>
    </citation>
    <scope>NUCLEOTIDE SEQUENCE</scope>
    <source>
        <strain evidence="2">ChiGjej1B1-22543</strain>
    </source>
</reference>
<organism evidence="2 3">
    <name type="scientific">Candidatus Alloenteromonas pullicola</name>
    <dbReference type="NCBI Taxonomy" id="2840784"/>
    <lineage>
        <taxon>Bacteria</taxon>
        <taxon>Bacillati</taxon>
        <taxon>Bacillota</taxon>
        <taxon>Bacillota incertae sedis</taxon>
        <taxon>Candidatus Alloenteromonas</taxon>
    </lineage>
</organism>
<dbReference type="InterPro" id="IPR053136">
    <property type="entry name" value="UTP_pyrophosphatase-like"/>
</dbReference>
<sequence length="206" mass="24073">MRTAYRNYQYRDTVFEGKIVFMRCRNMTLRADVENHRLRFSCPYGTPVSTIDKTISKALPDLVRKLVSRPKPIQGGTAYVLGEKVPFEGDEEAFASCFKREAERYFESRVRLYERIMGVTPPYKVKAKSMKTRLGSNSSRTNTIFISTYMFHFPQDVVDSVVIHELSHHFAMDHSDKFYGVLLKYCPDYDNLRKRIIAHKYGKDNL</sequence>
<reference evidence="2" key="2">
    <citation type="journal article" date="2021" name="PeerJ">
        <title>Extensive microbial diversity within the chicken gut microbiome revealed by metagenomics and culture.</title>
        <authorList>
            <person name="Gilroy R."/>
            <person name="Ravi A."/>
            <person name="Getino M."/>
            <person name="Pursley I."/>
            <person name="Horton D.L."/>
            <person name="Alikhan N.F."/>
            <person name="Baker D."/>
            <person name="Gharbi K."/>
            <person name="Hall N."/>
            <person name="Watson M."/>
            <person name="Adriaenssens E.M."/>
            <person name="Foster-Nyarko E."/>
            <person name="Jarju S."/>
            <person name="Secka A."/>
            <person name="Antonio M."/>
            <person name="Oren A."/>
            <person name="Chaudhuri R.R."/>
            <person name="La Ragione R."/>
            <person name="Hildebrand F."/>
            <person name="Pallen M.J."/>
        </authorList>
    </citation>
    <scope>NUCLEOTIDE SEQUENCE</scope>
    <source>
        <strain evidence="2">ChiGjej1B1-22543</strain>
    </source>
</reference>
<feature type="domain" description="YgjP-like metallopeptidase" evidence="1">
    <location>
        <begin position="91"/>
        <end position="195"/>
    </location>
</feature>
<dbReference type="Proteomes" id="UP000824070">
    <property type="component" value="Unassembled WGS sequence"/>
</dbReference>
<dbReference type="CDD" id="cd07344">
    <property type="entry name" value="M48_yhfN_like"/>
    <property type="match status" value="1"/>
</dbReference>
<evidence type="ECO:0000259" key="1">
    <source>
        <dbReference type="Pfam" id="PF01863"/>
    </source>
</evidence>
<gene>
    <name evidence="2" type="ORF">IAC52_03940</name>
</gene>
<dbReference type="InterPro" id="IPR002725">
    <property type="entry name" value="YgjP-like_metallopeptidase"/>
</dbReference>
<dbReference type="AlphaFoldDB" id="A0A9D1LP18"/>
<dbReference type="Gene3D" id="3.30.2010.10">
    <property type="entry name" value="Metalloproteases ('zincins'), catalytic domain"/>
    <property type="match status" value="1"/>
</dbReference>
<accession>A0A9D1LP18</accession>
<dbReference type="PANTHER" id="PTHR30399:SF1">
    <property type="entry name" value="UTP PYROPHOSPHATASE"/>
    <property type="match status" value="1"/>
</dbReference>
<proteinExistence type="predicted"/>
<name>A0A9D1LP18_9FIRM</name>
<dbReference type="EMBL" id="DVMV01000028">
    <property type="protein sequence ID" value="HIU45429.1"/>
    <property type="molecule type" value="Genomic_DNA"/>
</dbReference>
<evidence type="ECO:0000313" key="2">
    <source>
        <dbReference type="EMBL" id="HIU45429.1"/>
    </source>
</evidence>
<dbReference type="PANTHER" id="PTHR30399">
    <property type="entry name" value="UNCHARACTERIZED PROTEIN YGJP"/>
    <property type="match status" value="1"/>
</dbReference>
<protein>
    <submittedName>
        <fullName evidence="2">DUF45 domain-containing protein</fullName>
    </submittedName>
</protein>
<dbReference type="Pfam" id="PF01863">
    <property type="entry name" value="YgjP-like"/>
    <property type="match status" value="1"/>
</dbReference>
<evidence type="ECO:0000313" key="3">
    <source>
        <dbReference type="Proteomes" id="UP000824070"/>
    </source>
</evidence>
<comment type="caution">
    <text evidence="2">The sequence shown here is derived from an EMBL/GenBank/DDBJ whole genome shotgun (WGS) entry which is preliminary data.</text>
</comment>